<comment type="cofactor">
    <cofactor evidence="10">
        <name>Zn(2+)</name>
        <dbReference type="ChEBI" id="CHEBI:29105"/>
    </cofactor>
    <text evidence="10">Binds 1 zinc ion.</text>
</comment>
<dbReference type="InterPro" id="IPR001567">
    <property type="entry name" value="Pept_M3A_M3B_dom"/>
</dbReference>
<evidence type="ECO:0000256" key="10">
    <source>
        <dbReference type="RuleBase" id="RU003435"/>
    </source>
</evidence>
<evidence type="ECO:0000256" key="4">
    <source>
        <dbReference type="ARBA" id="ARBA00022723"/>
    </source>
</evidence>
<dbReference type="EMBL" id="CAIX01000172">
    <property type="protein sequence ID" value="CCI47478.1"/>
    <property type="molecule type" value="Genomic_DNA"/>
</dbReference>
<dbReference type="FunFam" id="3.40.390.10:FF:000019">
    <property type="entry name" value="Mitochondrial intermediate peptidase, mitochondrial"/>
    <property type="match status" value="1"/>
</dbReference>
<evidence type="ECO:0000256" key="3">
    <source>
        <dbReference type="ARBA" id="ARBA00022670"/>
    </source>
</evidence>
<protein>
    <recommendedName>
        <fullName evidence="11">Peptidase M3A/M3B catalytic domain-containing protein</fullName>
    </recommendedName>
</protein>
<evidence type="ECO:0000256" key="5">
    <source>
        <dbReference type="ARBA" id="ARBA00022801"/>
    </source>
</evidence>
<dbReference type="InterPro" id="IPR024080">
    <property type="entry name" value="Neurolysin/TOP_N"/>
</dbReference>
<evidence type="ECO:0000313" key="12">
    <source>
        <dbReference type="EMBL" id="CCI47478.1"/>
    </source>
</evidence>
<sequence length="644" mass="74253">MLHRLCVRIDIRKTANIAPFIVHLDNISNTICCLIDAAELCRNVHPQEEFRKASSQCVTTLSTFIQELNTNVFLYKRLAQVTANSSLMQSFTEEQQRMAILLQKEYERDGIHLERSKRDRVITIRDEIMLLGMDFQRNIQSARAYVEIPERLMRPLPYHIKSHCDKSVYRPDILHVPTDGHVADAVLKWIKDPQVRKTMYMASTSCALANDEVLYRLKKKRHELATLLNFKSYAHFAMSDRTIQSPNAVRSFVSMLSKRLMPKAIEEKRLLLRAKQRHESASACDLHLWEVPYYMGMLKAQAFQIDSRIISSYFSLEQCLKGLHLLCLQLFGLELRSSPMDPHEGWHPDVQKLMLVQSGSSRSEDRILGYIYFDLYPRANKYHHAAHFTIRCGKRLSKFEYQKPIVALVCNFTAPAPGAPTLLTHSEVETLFHEFGHAMHSLLSRTEFQHLSGTRAQLDFVETPAHLFEYFVWDPRFVEQFALHFSTNKPIPQNMIWNLRASKNMFAAMDAQTQCLYSLLDLVIFGEQPLPNTVTEIARGLQNQVTVLSPVNSVEYKGSWHLRIGHLVGYGAGYYSYLYAKMFASSIWQSVFAHNSLSRDAGELIINKMMVHGGAKDPMIMLHEIIGEDPMTERYYLQELGMPR</sequence>
<comment type="similarity">
    <text evidence="2 10">Belongs to the peptidase M3 family.</text>
</comment>
<accession>A0A024GL48</accession>
<dbReference type="InterPro" id="IPR033851">
    <property type="entry name" value="M3A_MIP"/>
</dbReference>
<keyword evidence="5 10" id="KW-0378">Hydrolase</keyword>
<comment type="subcellular location">
    <subcellularLocation>
        <location evidence="1">Mitochondrion</location>
    </subcellularLocation>
</comment>
<dbReference type="Gene3D" id="3.40.390.10">
    <property type="entry name" value="Collagenase (Catalytic Domain)"/>
    <property type="match status" value="1"/>
</dbReference>
<feature type="domain" description="Peptidase M3A/M3B catalytic" evidence="11">
    <location>
        <begin position="187"/>
        <end position="635"/>
    </location>
</feature>
<name>A0A024GL48_9STRA</name>
<dbReference type="STRING" id="65357.A0A024GL48"/>
<evidence type="ECO:0000256" key="6">
    <source>
        <dbReference type="ARBA" id="ARBA00022833"/>
    </source>
</evidence>
<dbReference type="GO" id="GO:0006518">
    <property type="term" value="P:peptide metabolic process"/>
    <property type="evidence" value="ECO:0007669"/>
    <property type="project" value="TreeGrafter"/>
</dbReference>
<keyword evidence="6 10" id="KW-0862">Zinc</keyword>
<dbReference type="PANTHER" id="PTHR11804">
    <property type="entry name" value="PROTEASE M3 THIMET OLIGOPEPTIDASE-RELATED"/>
    <property type="match status" value="1"/>
</dbReference>
<dbReference type="PANTHER" id="PTHR11804:SF79">
    <property type="entry name" value="MITOCHONDRIAL INTERMEDIATE PEPTIDASE"/>
    <property type="match status" value="1"/>
</dbReference>
<dbReference type="GO" id="GO:0005739">
    <property type="term" value="C:mitochondrion"/>
    <property type="evidence" value="ECO:0007669"/>
    <property type="project" value="UniProtKB-SubCell"/>
</dbReference>
<evidence type="ECO:0000256" key="8">
    <source>
        <dbReference type="ARBA" id="ARBA00023049"/>
    </source>
</evidence>
<reference evidence="12 13" key="1">
    <citation type="submission" date="2012-05" db="EMBL/GenBank/DDBJ databases">
        <title>Recombination and specialization in a pathogen metapopulation.</title>
        <authorList>
            <person name="Gardiner A."/>
            <person name="Kemen E."/>
            <person name="Schultz-Larsen T."/>
            <person name="MacLean D."/>
            <person name="Van Oosterhout C."/>
            <person name="Jones J.D.G."/>
        </authorList>
    </citation>
    <scope>NUCLEOTIDE SEQUENCE [LARGE SCALE GENOMIC DNA]</scope>
    <source>
        <strain evidence="12 13">Ac Nc2</strain>
    </source>
</reference>
<dbReference type="SUPFAM" id="SSF55486">
    <property type="entry name" value="Metalloproteases ('zincins'), catalytic domain"/>
    <property type="match status" value="1"/>
</dbReference>
<keyword evidence="9" id="KW-0496">Mitochondrion</keyword>
<proteinExistence type="inferred from homology"/>
<keyword evidence="3 10" id="KW-0645">Protease</keyword>
<dbReference type="CDD" id="cd06457">
    <property type="entry name" value="M3A_MIP"/>
    <property type="match status" value="1"/>
</dbReference>
<dbReference type="Gene3D" id="1.20.1050.40">
    <property type="entry name" value="Endopeptidase. Chain P, domain 1"/>
    <property type="match status" value="1"/>
</dbReference>
<dbReference type="InterPro" id="IPR024079">
    <property type="entry name" value="MetalloPept_cat_dom_sf"/>
</dbReference>
<dbReference type="Proteomes" id="UP000053237">
    <property type="component" value="Unassembled WGS sequence"/>
</dbReference>
<dbReference type="InterPro" id="IPR024077">
    <property type="entry name" value="Neurolysin/TOP_dom2"/>
</dbReference>
<evidence type="ECO:0000256" key="2">
    <source>
        <dbReference type="ARBA" id="ARBA00006040"/>
    </source>
</evidence>
<dbReference type="InterPro" id="IPR045090">
    <property type="entry name" value="Pept_M3A_M3B"/>
</dbReference>
<dbReference type="Gene3D" id="1.10.1370.10">
    <property type="entry name" value="Neurolysin, domain 3"/>
    <property type="match status" value="1"/>
</dbReference>
<evidence type="ECO:0000256" key="9">
    <source>
        <dbReference type="ARBA" id="ARBA00023128"/>
    </source>
</evidence>
<keyword evidence="13" id="KW-1185">Reference proteome</keyword>
<organism evidence="12 13">
    <name type="scientific">Albugo candida</name>
    <dbReference type="NCBI Taxonomy" id="65357"/>
    <lineage>
        <taxon>Eukaryota</taxon>
        <taxon>Sar</taxon>
        <taxon>Stramenopiles</taxon>
        <taxon>Oomycota</taxon>
        <taxon>Peronosporomycetes</taxon>
        <taxon>Albuginales</taxon>
        <taxon>Albuginaceae</taxon>
        <taxon>Albugo</taxon>
    </lineage>
</organism>
<dbReference type="InParanoid" id="A0A024GL48"/>
<keyword evidence="7" id="KW-0809">Transit peptide</keyword>
<dbReference type="GO" id="GO:0004222">
    <property type="term" value="F:metalloendopeptidase activity"/>
    <property type="evidence" value="ECO:0007669"/>
    <property type="project" value="InterPro"/>
</dbReference>
<dbReference type="Pfam" id="PF01432">
    <property type="entry name" value="Peptidase_M3"/>
    <property type="match status" value="1"/>
</dbReference>
<dbReference type="AlphaFoldDB" id="A0A024GL48"/>
<dbReference type="OrthoDB" id="17530at2759"/>
<evidence type="ECO:0000313" key="13">
    <source>
        <dbReference type="Proteomes" id="UP000053237"/>
    </source>
</evidence>
<keyword evidence="4 10" id="KW-0479">Metal-binding</keyword>
<keyword evidence="8 10" id="KW-0482">Metalloprotease</keyword>
<comment type="caution">
    <text evidence="12">The sequence shown here is derived from an EMBL/GenBank/DDBJ whole genome shotgun (WGS) entry which is preliminary data.</text>
</comment>
<dbReference type="FunCoup" id="A0A024GL48">
    <property type="interactions" value="305"/>
</dbReference>
<dbReference type="GO" id="GO:0006508">
    <property type="term" value="P:proteolysis"/>
    <property type="evidence" value="ECO:0007669"/>
    <property type="project" value="UniProtKB-KW"/>
</dbReference>
<evidence type="ECO:0000256" key="7">
    <source>
        <dbReference type="ARBA" id="ARBA00022946"/>
    </source>
</evidence>
<gene>
    <name evidence="12" type="ORF">BN9_084850</name>
</gene>
<evidence type="ECO:0000256" key="1">
    <source>
        <dbReference type="ARBA" id="ARBA00004173"/>
    </source>
</evidence>
<evidence type="ECO:0000259" key="11">
    <source>
        <dbReference type="Pfam" id="PF01432"/>
    </source>
</evidence>
<dbReference type="GO" id="GO:0046872">
    <property type="term" value="F:metal ion binding"/>
    <property type="evidence" value="ECO:0007669"/>
    <property type="project" value="UniProtKB-UniRule"/>
</dbReference>